<comment type="caution">
    <text evidence="3">The sequence shown here is derived from an EMBL/GenBank/DDBJ whole genome shotgun (WGS) entry which is preliminary data.</text>
</comment>
<dbReference type="EMBL" id="NFJX01000006">
    <property type="protein sequence ID" value="OUP19613.1"/>
    <property type="molecule type" value="Genomic_DNA"/>
</dbReference>
<evidence type="ECO:0000313" key="4">
    <source>
        <dbReference type="Proteomes" id="UP000195950"/>
    </source>
</evidence>
<accession>A0A1Y4IHA2</accession>
<feature type="chain" id="PRO_5012802568" description="Lipocalin-like domain-containing protein" evidence="1">
    <location>
        <begin position="27"/>
        <end position="152"/>
    </location>
</feature>
<dbReference type="RefSeq" id="WP_087343940.1">
    <property type="nucleotide sequence ID" value="NZ_JAQMQD010000005.1"/>
</dbReference>
<evidence type="ECO:0000313" key="3">
    <source>
        <dbReference type="EMBL" id="OUP19613.1"/>
    </source>
</evidence>
<keyword evidence="1" id="KW-0732">Signal</keyword>
<gene>
    <name evidence="3" type="ORF">B5F32_08830</name>
</gene>
<dbReference type="InterPro" id="IPR024311">
    <property type="entry name" value="Lipocalin-like"/>
</dbReference>
<organism evidence="3 4">
    <name type="scientific">Parabacteroides distasonis</name>
    <dbReference type="NCBI Taxonomy" id="823"/>
    <lineage>
        <taxon>Bacteria</taxon>
        <taxon>Pseudomonadati</taxon>
        <taxon>Bacteroidota</taxon>
        <taxon>Bacteroidia</taxon>
        <taxon>Bacteroidales</taxon>
        <taxon>Tannerellaceae</taxon>
        <taxon>Parabacteroides</taxon>
    </lineage>
</organism>
<reference evidence="4" key="1">
    <citation type="submission" date="2017-04" db="EMBL/GenBank/DDBJ databases">
        <title>Function of individual gut microbiota members based on whole genome sequencing of pure cultures obtained from chicken caecum.</title>
        <authorList>
            <person name="Medvecky M."/>
            <person name="Cejkova D."/>
            <person name="Polansky O."/>
            <person name="Karasova D."/>
            <person name="Kubasova T."/>
            <person name="Cizek A."/>
            <person name="Rychlik I."/>
        </authorList>
    </citation>
    <scope>NUCLEOTIDE SEQUENCE [LARGE SCALE GENOMIC DNA]</scope>
    <source>
        <strain evidence="4">An199</strain>
    </source>
</reference>
<dbReference type="Pfam" id="PF13648">
    <property type="entry name" value="Lipocalin_4"/>
    <property type="match status" value="1"/>
</dbReference>
<dbReference type="AlphaFoldDB" id="A0A1Y4IHA2"/>
<name>A0A1Y4IHA2_PARDI</name>
<sequence>MKKNVLSLMALLMVTFFMSVSMTSCSDDDEKVDGDAAKEMLVGQWVLIKDVTDINGETDTEEYPAEAREEILTFKADGSCSSQWPSENQTDNGKWVLGDDGKGLTVTMDGETPMSITVRELSSSKLVLYYEEEFEDMGDMIHLKSEMTYARL</sequence>
<feature type="domain" description="Lipocalin-like" evidence="2">
    <location>
        <begin position="41"/>
        <end position="128"/>
    </location>
</feature>
<feature type="signal peptide" evidence="1">
    <location>
        <begin position="1"/>
        <end position="26"/>
    </location>
</feature>
<dbReference type="Proteomes" id="UP000195950">
    <property type="component" value="Unassembled WGS sequence"/>
</dbReference>
<proteinExistence type="predicted"/>
<evidence type="ECO:0000256" key="1">
    <source>
        <dbReference type="SAM" id="SignalP"/>
    </source>
</evidence>
<dbReference type="PROSITE" id="PS51257">
    <property type="entry name" value="PROKAR_LIPOPROTEIN"/>
    <property type="match status" value="1"/>
</dbReference>
<protein>
    <recommendedName>
        <fullName evidence="2">Lipocalin-like domain-containing protein</fullName>
    </recommendedName>
</protein>
<evidence type="ECO:0000259" key="2">
    <source>
        <dbReference type="Pfam" id="PF13648"/>
    </source>
</evidence>